<feature type="region of interest" description="Disordered" evidence="5">
    <location>
        <begin position="1134"/>
        <end position="1185"/>
    </location>
</feature>
<dbReference type="SUPFAM" id="SSF50129">
    <property type="entry name" value="GroES-like"/>
    <property type="match status" value="1"/>
</dbReference>
<dbReference type="STRING" id="183478.A0A364NFV4"/>
<keyword evidence="3" id="KW-0560">Oxidoreductase</keyword>
<evidence type="ECO:0000256" key="3">
    <source>
        <dbReference type="ARBA" id="ARBA00023002"/>
    </source>
</evidence>
<keyword evidence="1 4" id="KW-0479">Metal-binding</keyword>
<reference evidence="9" key="1">
    <citation type="submission" date="2018-05" db="EMBL/GenBank/DDBJ databases">
        <title>Draft genome sequence of Stemphylium lycopersici strain CIDEFI 213.</title>
        <authorList>
            <person name="Medina R."/>
            <person name="Franco M.E.E."/>
            <person name="Lucentini C.G."/>
            <person name="Saparrat M.C.N."/>
            <person name="Balatti P.A."/>
        </authorList>
    </citation>
    <scope>NUCLEOTIDE SEQUENCE [LARGE SCALE GENOMIC DNA]</scope>
    <source>
        <strain evidence="9">CIDEFI 213</strain>
    </source>
</reference>
<feature type="compositionally biased region" description="Acidic residues" evidence="5">
    <location>
        <begin position="1136"/>
        <end position="1153"/>
    </location>
</feature>
<feature type="region of interest" description="Disordered" evidence="5">
    <location>
        <begin position="903"/>
        <end position="943"/>
    </location>
</feature>
<dbReference type="InterPro" id="IPR011032">
    <property type="entry name" value="GroES-like_sf"/>
</dbReference>
<evidence type="ECO:0000256" key="5">
    <source>
        <dbReference type="SAM" id="MobiDB-lite"/>
    </source>
</evidence>
<dbReference type="InterPro" id="IPR002328">
    <property type="entry name" value="ADH_Zn_CS"/>
</dbReference>
<dbReference type="Pfam" id="PF00107">
    <property type="entry name" value="ADH_zinc_N"/>
    <property type="match status" value="1"/>
</dbReference>
<evidence type="ECO:0000256" key="6">
    <source>
        <dbReference type="SAM" id="SignalP"/>
    </source>
</evidence>
<dbReference type="SUPFAM" id="SSF75005">
    <property type="entry name" value="Arabinanase/levansucrase/invertase"/>
    <property type="match status" value="1"/>
</dbReference>
<dbReference type="InterPro" id="IPR013154">
    <property type="entry name" value="ADH-like_N"/>
</dbReference>
<dbReference type="CDD" id="cd08983">
    <property type="entry name" value="GH43_Bt3655-like"/>
    <property type="match status" value="1"/>
</dbReference>
<keyword evidence="2 4" id="KW-0862">Zinc</keyword>
<evidence type="ECO:0000256" key="4">
    <source>
        <dbReference type="RuleBase" id="RU361277"/>
    </source>
</evidence>
<sequence>MRFLNFIGLLPAVLALPAQPVNFAGSTLAPRADPSLTDYLGVFFLGDKPSVYFYLSNGNNPNSMAALNNGEAVINPTKGTRGVRDPSIIPGGASEAGEKWYIIGTDLNIAETTWDASQRTGSRGIFVWESSDLVTWTNERLVTVEDETAGMVWAPSAIFDADKGEYFVHWASKFYPTSDPQHTGAPSSIRMRYAYTKDFVTFSAPQDYVNRSPINVIDLEFLPLGNNAYARFLKDESAKTVYTEISKDGLFGTWSRPAGADAIIASGVEGPAPYWDNTVEGKAHLLLDFYGADGYRPYETSDVESGLWSASDRSAWPSNLRHGSVMGVTAAQISAAFLGIVAYHLIDLTILAASAFAQVLDPLLALTSTASTKLSLTPADGDDSPPSPPRSEEPEGDKAKRPRPWRSSPQYGDLKPELREWDYPDDDNRHAQTDRLCDFNNHYLKINFNALAVDTRSAKMGGHKHCFVLQHGDSPAIMLDEDGNTPPLLGQHGEADGKIYKHSHSLPLRPKVTNVCNRMSINCNDGIMSCEIVNEDTQDILTSRVLAAAAEPVDEFQQWPSTDITVGASDHAEAEAAHARIVVSEITLIDHNKNLPANISPLNASFGGDEVHVTVHDDGLWYSSVCRGAKLLLGMTLNEDQATRHVSPVNSPWDGTLEEEIETWGYSDVSHQRILDCDFEETNNLKTAFDALGIDTRDASQGGPNHCFTIFHRSGPAIERDESGNLPPLSQQYYKVNGRKYRVTNGYFTIGVNEQEGIVYFLNRASPDQQAYILWNRDRSDPILKDELPALRSSSDIAWGFWNRRSGHNLGFIRGFMSITIVNQETIEVIDMALNNVGIEEVPAWPGVRFDSGSQGYLALMGSPNGLATGYFLTQHKRQMGENKYVAFIIVFKEDDPTGFPSLLFSVKSAPSPPPPPPPEDENAKPKDPKGGMERLSKGRQVDSPTGKFSYLLITVSLIALVTAKKVPPSRLLAPVNVPVRDTVVNANDPYNKTSAKDNNFTVSAYHALSHGGTSPNPSLPIKTFAITDAAWSKAVCAGRKQFSAMTHDSSQGTRFISPLTSPWDGDLEPSMIAWGWSEWSQEDAWCEFSEDGAGRALELMGISPLSTEEGGDNSCWTASHFDSPAVIGAQYPEREDSDEDMDDDDDDNDDENLTMGADDSSGDDDEDMEDDDDSDDSDDSSPIFPLVKEQYYLDPSGTKQRCTGAQFTFGVNIPAGVLYLVSRVSPFEGAKEVWEREPATSELPLLRASSDLAWGVWNKVMGAERVGEIKKIFSMYITNRQTQDLVLRALEMKGEVGGVKVWPGTDIDAGSEGGLAILGSPNGKGVGFFLAQHKKQLGSDKYVQKITAYTLDPREQDVGPPKMVLLFWIEDVPSPRPELNPDDGGKKDDSRAEKKRAGARVLRRSKDESWFTPHTSASPKQQSRRSTTLVATRKMNGHADAQPRKRQRQAAAVPEKMKALQYSGPEMFAVETIDVPTIGEDDVLVKISACGVCGTDLHYHKGEFLAKVQSQSKQSLGLHLHILPVSINSRYPFPCHHHNSRLTTAGHEATGTIVALGKNVTNVTLGDRVAADALEPCLTCFHCMRRKPQLCSNITGYGGNVPGGMAEYCRYPSRMVFPINELPDLEAVLLEPAACAAHGIERMALEVGSRVLLFGCGPTGILLAQLIRMNGAAHLTIASKAGPKLDLARELDIADSYVTISDDQPEVDMQNLRAANPYGFDIVVEATGAPTVLEQSLDYVRKGGKLVVYGVYDESVKIAWSPFRIWENEITILASFCSMSHIPHVLEYVNAGKLKLKGIANRTYRIEDWAECLEAVRKQEVVKAAIVFD</sequence>
<dbReference type="Pfam" id="PF08240">
    <property type="entry name" value="ADH_N"/>
    <property type="match status" value="1"/>
</dbReference>
<feature type="region of interest" description="Disordered" evidence="5">
    <location>
        <begin position="374"/>
        <end position="426"/>
    </location>
</feature>
<comment type="cofactor">
    <cofactor evidence="4">
        <name>Zn(2+)</name>
        <dbReference type="ChEBI" id="CHEBI:29105"/>
    </cofactor>
</comment>
<organism evidence="8 9">
    <name type="scientific">Stemphylium lycopersici</name>
    <name type="common">Tomato gray leaf spot disease fungus</name>
    <name type="synonym">Thyrospora lycopersici</name>
    <dbReference type="NCBI Taxonomy" id="183478"/>
    <lineage>
        <taxon>Eukaryota</taxon>
        <taxon>Fungi</taxon>
        <taxon>Dikarya</taxon>
        <taxon>Ascomycota</taxon>
        <taxon>Pezizomycotina</taxon>
        <taxon>Dothideomycetes</taxon>
        <taxon>Pleosporomycetidae</taxon>
        <taxon>Pleosporales</taxon>
        <taxon>Pleosporineae</taxon>
        <taxon>Pleosporaceae</taxon>
        <taxon>Stemphylium</taxon>
    </lineage>
</organism>
<feature type="region of interest" description="Disordered" evidence="5">
    <location>
        <begin position="1376"/>
        <end position="1452"/>
    </location>
</feature>
<dbReference type="CDD" id="cd08234">
    <property type="entry name" value="threonine_DH_like"/>
    <property type="match status" value="1"/>
</dbReference>
<dbReference type="SUPFAM" id="SSF51735">
    <property type="entry name" value="NAD(P)-binding Rossmann-fold domains"/>
    <property type="match status" value="1"/>
</dbReference>
<proteinExistence type="inferred from homology"/>
<dbReference type="InterPro" id="IPR020843">
    <property type="entry name" value="ER"/>
</dbReference>
<dbReference type="InterPro" id="IPR013149">
    <property type="entry name" value="ADH-like_C"/>
</dbReference>
<dbReference type="PANTHER" id="PTHR43401:SF2">
    <property type="entry name" value="L-THREONINE 3-DEHYDROGENASE"/>
    <property type="match status" value="1"/>
</dbReference>
<gene>
    <name evidence="8" type="ORF">DDE83_000493</name>
</gene>
<feature type="compositionally biased region" description="Basic and acidic residues" evidence="5">
    <location>
        <begin position="922"/>
        <end position="941"/>
    </location>
</feature>
<dbReference type="Gene3D" id="3.90.180.10">
    <property type="entry name" value="Medium-chain alcohol dehydrogenases, catalytic domain"/>
    <property type="match status" value="1"/>
</dbReference>
<dbReference type="PANTHER" id="PTHR43401">
    <property type="entry name" value="L-THREONINE 3-DEHYDROGENASE"/>
    <property type="match status" value="1"/>
</dbReference>
<evidence type="ECO:0000256" key="1">
    <source>
        <dbReference type="ARBA" id="ARBA00022723"/>
    </source>
</evidence>
<dbReference type="Gene3D" id="3.40.50.720">
    <property type="entry name" value="NAD(P)-binding Rossmann-like Domain"/>
    <property type="match status" value="1"/>
</dbReference>
<evidence type="ECO:0000259" key="7">
    <source>
        <dbReference type="SMART" id="SM00829"/>
    </source>
</evidence>
<dbReference type="InterPro" id="IPR050129">
    <property type="entry name" value="Zn_alcohol_dh"/>
</dbReference>
<feature type="compositionally biased region" description="Basic and acidic residues" evidence="5">
    <location>
        <begin position="414"/>
        <end position="426"/>
    </location>
</feature>
<feature type="domain" description="Enoyl reductase (ER)" evidence="7">
    <location>
        <begin position="1464"/>
        <end position="1827"/>
    </location>
</feature>
<dbReference type="GO" id="GO:0008270">
    <property type="term" value="F:zinc ion binding"/>
    <property type="evidence" value="ECO:0007669"/>
    <property type="project" value="InterPro"/>
</dbReference>
<dbReference type="InterPro" id="IPR036291">
    <property type="entry name" value="NAD(P)-bd_dom_sf"/>
</dbReference>
<keyword evidence="6" id="KW-0732">Signal</keyword>
<dbReference type="InterPro" id="IPR023296">
    <property type="entry name" value="Glyco_hydro_beta-prop_sf"/>
</dbReference>
<evidence type="ECO:0000313" key="8">
    <source>
        <dbReference type="EMBL" id="RAR16136.1"/>
    </source>
</evidence>
<dbReference type="Proteomes" id="UP000249619">
    <property type="component" value="Unassembled WGS sequence"/>
</dbReference>
<keyword evidence="9" id="KW-1185">Reference proteome</keyword>
<feature type="signal peptide" evidence="6">
    <location>
        <begin position="1"/>
        <end position="15"/>
    </location>
</feature>
<dbReference type="GO" id="GO:0016491">
    <property type="term" value="F:oxidoreductase activity"/>
    <property type="evidence" value="ECO:0007669"/>
    <property type="project" value="UniProtKB-KW"/>
</dbReference>
<dbReference type="Gene3D" id="2.115.10.20">
    <property type="entry name" value="Glycosyl hydrolase domain, family 43"/>
    <property type="match status" value="1"/>
</dbReference>
<feature type="compositionally biased region" description="Basic and acidic residues" evidence="5">
    <location>
        <begin position="1384"/>
        <end position="1397"/>
    </location>
</feature>
<comment type="caution">
    <text evidence="8">The sequence shown here is derived from an EMBL/GenBank/DDBJ whole genome shotgun (WGS) entry which is preliminary data.</text>
</comment>
<feature type="chain" id="PRO_5016841898" evidence="6">
    <location>
        <begin position="16"/>
        <end position="1830"/>
    </location>
</feature>
<comment type="similarity">
    <text evidence="4">Belongs to the zinc-containing alcohol dehydrogenase family.</text>
</comment>
<name>A0A364NFV4_STELY</name>
<evidence type="ECO:0000256" key="2">
    <source>
        <dbReference type="ARBA" id="ARBA00022833"/>
    </source>
</evidence>
<feature type="compositionally biased region" description="Polar residues" evidence="5">
    <location>
        <begin position="1413"/>
        <end position="1431"/>
    </location>
</feature>
<dbReference type="SMART" id="SM00829">
    <property type="entry name" value="PKS_ER"/>
    <property type="match status" value="1"/>
</dbReference>
<evidence type="ECO:0000313" key="9">
    <source>
        <dbReference type="Proteomes" id="UP000249619"/>
    </source>
</evidence>
<protein>
    <submittedName>
        <fullName evidence="8">GroES-like protein</fullName>
    </submittedName>
</protein>
<dbReference type="PROSITE" id="PS00059">
    <property type="entry name" value="ADH_ZINC"/>
    <property type="match status" value="1"/>
</dbReference>
<feature type="compositionally biased region" description="Basic and acidic residues" evidence="5">
    <location>
        <begin position="390"/>
        <end position="399"/>
    </location>
</feature>
<feature type="compositionally biased region" description="Acidic residues" evidence="5">
    <location>
        <begin position="1161"/>
        <end position="1180"/>
    </location>
</feature>
<accession>A0A364NFV4</accession>
<dbReference type="EMBL" id="QGDH01000005">
    <property type="protein sequence ID" value="RAR16136.1"/>
    <property type="molecule type" value="Genomic_DNA"/>
</dbReference>